<feature type="chain" id="PRO_5030604588" description="Peptidylprolyl isomerase" evidence="1">
    <location>
        <begin position="22"/>
        <end position="170"/>
    </location>
</feature>
<feature type="signal peptide" evidence="1">
    <location>
        <begin position="1"/>
        <end position="21"/>
    </location>
</feature>
<keyword evidence="1" id="KW-0732">Signal</keyword>
<protein>
    <recommendedName>
        <fullName evidence="3">Peptidylprolyl isomerase</fullName>
    </recommendedName>
</protein>
<dbReference type="EMBL" id="HBEJ01016156">
    <property type="protein sequence ID" value="CAD8377280.1"/>
    <property type="molecule type" value="Transcribed_RNA"/>
</dbReference>
<evidence type="ECO:0000256" key="1">
    <source>
        <dbReference type="SAM" id="SignalP"/>
    </source>
</evidence>
<dbReference type="AlphaFoldDB" id="A0A7S0AXB4"/>
<sequence>MKTSALSIALAAVACVPSSLAFAPASSASSRQAVGTQRNMFSGAGEAAPKEDGDPEEAKQMEDMAAAMGMSVQEYQLGVGARVRMEGQLDEMRITGGDAAKGVTVEKDGNTPAKHLVITVTEEGKALGKAELEKELVAALKSSGEEAAKSRGKAQQDMMAYIGEEMKKFG</sequence>
<evidence type="ECO:0000313" key="2">
    <source>
        <dbReference type="EMBL" id="CAD8377280.1"/>
    </source>
</evidence>
<dbReference type="PROSITE" id="PS51257">
    <property type="entry name" value="PROKAR_LIPOPROTEIN"/>
    <property type="match status" value="1"/>
</dbReference>
<organism evidence="2">
    <name type="scientific">Minutocellus polymorphus</name>
    <dbReference type="NCBI Taxonomy" id="265543"/>
    <lineage>
        <taxon>Eukaryota</taxon>
        <taxon>Sar</taxon>
        <taxon>Stramenopiles</taxon>
        <taxon>Ochrophyta</taxon>
        <taxon>Bacillariophyta</taxon>
        <taxon>Mediophyceae</taxon>
        <taxon>Cymatosirophycidae</taxon>
        <taxon>Cymatosirales</taxon>
        <taxon>Cymatosiraceae</taxon>
        <taxon>Minutocellus</taxon>
    </lineage>
</organism>
<accession>A0A7S0AXB4</accession>
<gene>
    <name evidence="2" type="ORF">MPOL1434_LOCUS9441</name>
</gene>
<name>A0A7S0AXB4_9STRA</name>
<evidence type="ECO:0008006" key="3">
    <source>
        <dbReference type="Google" id="ProtNLM"/>
    </source>
</evidence>
<reference evidence="2" key="1">
    <citation type="submission" date="2021-01" db="EMBL/GenBank/DDBJ databases">
        <authorList>
            <person name="Corre E."/>
            <person name="Pelletier E."/>
            <person name="Niang G."/>
            <person name="Scheremetjew M."/>
            <person name="Finn R."/>
            <person name="Kale V."/>
            <person name="Holt S."/>
            <person name="Cochrane G."/>
            <person name="Meng A."/>
            <person name="Brown T."/>
            <person name="Cohen L."/>
        </authorList>
    </citation>
    <scope>NUCLEOTIDE SEQUENCE</scope>
    <source>
        <strain evidence="2">CCMP3303</strain>
    </source>
</reference>
<proteinExistence type="predicted"/>